<keyword evidence="1" id="KW-1185">Reference proteome</keyword>
<dbReference type="WBParaSite" id="Minc3s03749g34690">
    <property type="protein sequence ID" value="Minc3s03749g34690"/>
    <property type="gene ID" value="Minc3s03749g34690"/>
</dbReference>
<accession>A0A914N3G0</accession>
<dbReference type="Gene3D" id="2.30.42.10">
    <property type="match status" value="1"/>
</dbReference>
<proteinExistence type="predicted"/>
<name>A0A914N3G0_MELIC</name>
<organism evidence="1 2">
    <name type="scientific">Meloidogyne incognita</name>
    <name type="common">Southern root-knot nematode worm</name>
    <name type="synonym">Oxyuris incognita</name>
    <dbReference type="NCBI Taxonomy" id="6306"/>
    <lineage>
        <taxon>Eukaryota</taxon>
        <taxon>Metazoa</taxon>
        <taxon>Ecdysozoa</taxon>
        <taxon>Nematoda</taxon>
        <taxon>Chromadorea</taxon>
        <taxon>Rhabditida</taxon>
        <taxon>Tylenchina</taxon>
        <taxon>Tylenchomorpha</taxon>
        <taxon>Tylenchoidea</taxon>
        <taxon>Meloidogynidae</taxon>
        <taxon>Meloidogyninae</taxon>
        <taxon>Meloidogyne</taxon>
        <taxon>Meloidogyne incognita group</taxon>
    </lineage>
</organism>
<dbReference type="WBParaSite" id="Minc3s10758g44342">
    <property type="protein sequence ID" value="Minc3s10758g44342"/>
    <property type="gene ID" value="Minc3s10758g44342"/>
</dbReference>
<dbReference type="SUPFAM" id="SSF50156">
    <property type="entry name" value="PDZ domain-like"/>
    <property type="match status" value="1"/>
</dbReference>
<evidence type="ECO:0000313" key="1">
    <source>
        <dbReference type="Proteomes" id="UP000887563"/>
    </source>
</evidence>
<reference evidence="2 3" key="1">
    <citation type="submission" date="2022-11" db="UniProtKB">
        <authorList>
            <consortium name="WormBaseParasite"/>
        </authorList>
    </citation>
    <scope>IDENTIFICATION</scope>
</reference>
<dbReference type="InterPro" id="IPR036034">
    <property type="entry name" value="PDZ_sf"/>
</dbReference>
<dbReference type="AlphaFoldDB" id="A0A914N3G0"/>
<protein>
    <submittedName>
        <fullName evidence="2 3">PDZ domain-containing protein</fullName>
    </submittedName>
</protein>
<evidence type="ECO:0000313" key="3">
    <source>
        <dbReference type="WBParaSite" id="Minc3s10758g44342"/>
    </source>
</evidence>
<evidence type="ECO:0000313" key="2">
    <source>
        <dbReference type="WBParaSite" id="Minc3s03749g34690"/>
    </source>
</evidence>
<sequence length="60" mass="6992">MFFSLIITQIRGLPAEGHLRIGDKILAINDRKIKDLDTFYRILRISYPVSNIQFEGYSHP</sequence>
<dbReference type="Proteomes" id="UP000887563">
    <property type="component" value="Unplaced"/>
</dbReference>